<dbReference type="Pfam" id="PF19446">
    <property type="entry name" value="DUF5984"/>
    <property type="match status" value="1"/>
</dbReference>
<organism evidence="1 2">
    <name type="scientific">Conchiformibius kuhniae</name>
    <dbReference type="NCBI Taxonomy" id="211502"/>
    <lineage>
        <taxon>Bacteria</taxon>
        <taxon>Pseudomonadati</taxon>
        <taxon>Pseudomonadota</taxon>
        <taxon>Betaproteobacteria</taxon>
        <taxon>Neisseriales</taxon>
        <taxon>Neisseriaceae</taxon>
        <taxon>Conchiformibius</taxon>
    </lineage>
</organism>
<reference evidence="1" key="1">
    <citation type="journal article" date="2022" name="Res Sq">
        <title>Evolution of multicellular longitudinally dividing oral cavity symbionts (Neisseriaceae).</title>
        <authorList>
            <person name="Nyongesa S."/>
            <person name="Weber P."/>
            <person name="Bernet E."/>
            <person name="Pullido F."/>
            <person name="Nieckarz M."/>
            <person name="Delaby M."/>
            <person name="Nieves C."/>
            <person name="Viehboeck T."/>
            <person name="Krause N."/>
            <person name="Rivera-Millot A."/>
            <person name="Nakamura A."/>
            <person name="Vischer N."/>
            <person name="VanNieuwenhze M."/>
            <person name="Brun Y."/>
            <person name="Cava F."/>
            <person name="Bulgheresi S."/>
            <person name="Veyrier F."/>
        </authorList>
    </citation>
    <scope>NUCLEOTIDE SEQUENCE</scope>
    <source>
        <strain evidence="1">17694</strain>
    </source>
</reference>
<protein>
    <submittedName>
        <fullName evidence="1">DUF5984 family protein</fullName>
    </submittedName>
</protein>
<dbReference type="EMBL" id="CP091521">
    <property type="protein sequence ID" value="UOP04736.1"/>
    <property type="molecule type" value="Genomic_DNA"/>
</dbReference>
<accession>A0A8T9MW97</accession>
<evidence type="ECO:0000313" key="1">
    <source>
        <dbReference type="EMBL" id="UOP04736.1"/>
    </source>
</evidence>
<dbReference type="KEGG" id="ckh:LVJ77_11280"/>
<proteinExistence type="predicted"/>
<dbReference type="InterPro" id="IPR046026">
    <property type="entry name" value="DUF5984"/>
</dbReference>
<evidence type="ECO:0000313" key="2">
    <source>
        <dbReference type="Proteomes" id="UP000831534"/>
    </source>
</evidence>
<dbReference type="RefSeq" id="WP_027009348.1">
    <property type="nucleotide sequence ID" value="NZ_CP091521.1"/>
</dbReference>
<reference evidence="1" key="2">
    <citation type="submission" date="2024-09" db="EMBL/GenBank/DDBJ databases">
        <authorList>
            <person name="Veyrier F.J."/>
        </authorList>
    </citation>
    <scope>NUCLEOTIDE SEQUENCE</scope>
    <source>
        <strain evidence="1">17694</strain>
    </source>
</reference>
<gene>
    <name evidence="1" type="ORF">LVJ77_11280</name>
</gene>
<keyword evidence="2" id="KW-1185">Reference proteome</keyword>
<sequence length="276" mass="32844">MPLFDFTFKNLEKTLESNHLLGWFYLTNGAYNICINGKRLLSYNPDIWTADAKIVAEQYDNGFSPEIPDYYVARLHEYVLSFALPYAWQNVSDLIHACLLNPKVYDLARAQWAEKLQRHDQAMRYALFGGSFGYMGMPVFRLWRYADEIYLYWNGNETDGEGVPYFQHRGEAVFVMAEADFIREVEDFHQRLMTVMAERIYEVQTRYPDAYRQMKVDNQTIWDRHQYYQSSLNRAMRHQRLFPTDFEQKNLAAGIDLRKMLAENDYPIEIIRVNHF</sequence>
<dbReference type="AlphaFoldDB" id="A0A8T9MW97"/>
<name>A0A8T9MW97_9NEIS</name>
<dbReference type="Proteomes" id="UP000831534">
    <property type="component" value="Chromosome"/>
</dbReference>